<dbReference type="RefSeq" id="WP_338893510.1">
    <property type="nucleotide sequence ID" value="NZ_CP147846.1"/>
</dbReference>
<evidence type="ECO:0000256" key="1">
    <source>
        <dbReference type="ARBA" id="ARBA00023125"/>
    </source>
</evidence>
<dbReference type="PANTHER" id="PTHR30204:SF98">
    <property type="entry name" value="HTH-TYPE TRANSCRIPTIONAL REGULATOR ADHR"/>
    <property type="match status" value="1"/>
</dbReference>
<dbReference type="EMBL" id="CP147846">
    <property type="protein sequence ID" value="WXG71741.1"/>
    <property type="molecule type" value="Genomic_DNA"/>
</dbReference>
<dbReference type="PRINTS" id="PR00040">
    <property type="entry name" value="HTHMERR"/>
</dbReference>
<dbReference type="Gene3D" id="1.10.1660.10">
    <property type="match status" value="1"/>
</dbReference>
<evidence type="ECO:0000313" key="3">
    <source>
        <dbReference type="EMBL" id="WXG71741.1"/>
    </source>
</evidence>
<keyword evidence="1" id="KW-0238">DNA-binding</keyword>
<evidence type="ECO:0000259" key="2">
    <source>
        <dbReference type="PROSITE" id="PS50937"/>
    </source>
</evidence>
<dbReference type="InterPro" id="IPR009061">
    <property type="entry name" value="DNA-bd_dom_put_sf"/>
</dbReference>
<accession>A0ABZ2PVL8</accession>
<keyword evidence="4" id="KW-1185">Reference proteome</keyword>
<organism evidence="3 4">
    <name type="scientific">Rhodococcus sovatensis</name>
    <dbReference type="NCBI Taxonomy" id="1805840"/>
    <lineage>
        <taxon>Bacteria</taxon>
        <taxon>Bacillati</taxon>
        <taxon>Actinomycetota</taxon>
        <taxon>Actinomycetes</taxon>
        <taxon>Mycobacteriales</taxon>
        <taxon>Nocardiaceae</taxon>
        <taxon>Rhodococcus</taxon>
    </lineage>
</organism>
<name>A0ABZ2PVL8_9NOCA</name>
<dbReference type="SMART" id="SM00422">
    <property type="entry name" value="HTH_MERR"/>
    <property type="match status" value="1"/>
</dbReference>
<sequence length="210" mass="23034">MRVSELVDASGLPLATIKYYLREGLLMPGEATSATQSKYGDQHVERLVLIKALTGVGLPIGRIRTVLQLIEHPDSSLVETLGRAISELPPYLDGGDASEYPRARAAMGKLGQVYDPRFAAVAQLERALQSAEDVGIPMTDERLEVYGRAIRRIAEYDLALMPETTDAAVEYAVLGTAIYEPIMTALRRLAHQDIASTTPEPKNVSERQDR</sequence>
<reference evidence="3 4" key="1">
    <citation type="submission" date="2024-03" db="EMBL/GenBank/DDBJ databases">
        <title>Natural products discovery in diverse microorganisms through a two-stage MS feature dereplication strategy.</title>
        <authorList>
            <person name="Zhang R."/>
        </authorList>
    </citation>
    <scope>NUCLEOTIDE SEQUENCE [LARGE SCALE GENOMIC DNA]</scope>
    <source>
        <strain evidence="3 4">18930</strain>
    </source>
</reference>
<dbReference type="PROSITE" id="PS50937">
    <property type="entry name" value="HTH_MERR_2"/>
    <property type="match status" value="1"/>
</dbReference>
<dbReference type="Pfam" id="PF13411">
    <property type="entry name" value="MerR_1"/>
    <property type="match status" value="1"/>
</dbReference>
<dbReference type="PANTHER" id="PTHR30204">
    <property type="entry name" value="REDOX-CYCLING DRUG-SENSING TRANSCRIPTIONAL ACTIVATOR SOXR"/>
    <property type="match status" value="1"/>
</dbReference>
<gene>
    <name evidence="3" type="ORF">WDS16_17340</name>
</gene>
<dbReference type="InterPro" id="IPR000551">
    <property type="entry name" value="MerR-type_HTH_dom"/>
</dbReference>
<protein>
    <submittedName>
        <fullName evidence="3">MerR family transcriptional regulator</fullName>
    </submittedName>
</protein>
<dbReference type="InterPro" id="IPR047057">
    <property type="entry name" value="MerR_fam"/>
</dbReference>
<feature type="domain" description="HTH merR-type" evidence="2">
    <location>
        <begin position="1"/>
        <end position="69"/>
    </location>
</feature>
<evidence type="ECO:0000313" key="4">
    <source>
        <dbReference type="Proteomes" id="UP001432000"/>
    </source>
</evidence>
<dbReference type="SUPFAM" id="SSF46955">
    <property type="entry name" value="Putative DNA-binding domain"/>
    <property type="match status" value="1"/>
</dbReference>
<proteinExistence type="predicted"/>
<dbReference type="Proteomes" id="UP001432000">
    <property type="component" value="Chromosome"/>
</dbReference>